<protein>
    <submittedName>
        <fullName evidence="1">Uncharacterized protein</fullName>
    </submittedName>
</protein>
<name>M3GTT3_LEPBO</name>
<proteinExistence type="predicted"/>
<dbReference type="Proteomes" id="UP000011783">
    <property type="component" value="Unassembled WGS sequence"/>
</dbReference>
<reference evidence="1 2" key="1">
    <citation type="submission" date="2013-01" db="EMBL/GenBank/DDBJ databases">
        <authorList>
            <person name="Harkins D.M."/>
            <person name="Durkin A.S."/>
            <person name="Brinkac L.M."/>
            <person name="Haft D.H."/>
            <person name="Selengut J.D."/>
            <person name="Sanka R."/>
            <person name="DePew J."/>
            <person name="Purushe J."/>
            <person name="Picardeau M."/>
            <person name="Werts C."/>
            <person name="Goarant C."/>
            <person name="Vinetz J.M."/>
            <person name="Sutton G.G."/>
            <person name="Nierman W.C."/>
            <person name="Fouts D.E."/>
        </authorList>
    </citation>
    <scope>NUCLEOTIDE SEQUENCE [LARGE SCALE GENOMIC DNA]</scope>
    <source>
        <strain evidence="1 2">200701203</strain>
    </source>
</reference>
<gene>
    <name evidence="1" type="ORF">LEP1GSC123_1624</name>
</gene>
<evidence type="ECO:0000313" key="2">
    <source>
        <dbReference type="Proteomes" id="UP000011783"/>
    </source>
</evidence>
<dbReference type="EMBL" id="AKWO02000090">
    <property type="protein sequence ID" value="EMF98233.1"/>
    <property type="molecule type" value="Genomic_DNA"/>
</dbReference>
<comment type="caution">
    <text evidence="1">The sequence shown here is derived from an EMBL/GenBank/DDBJ whole genome shotgun (WGS) entry which is preliminary data.</text>
</comment>
<dbReference type="BioCyc" id="LBOR1193007:G11KN-1059-MONOMER"/>
<evidence type="ECO:0000313" key="1">
    <source>
        <dbReference type="EMBL" id="EMF98233.1"/>
    </source>
</evidence>
<accession>M3GTT3</accession>
<organism evidence="1 2">
    <name type="scientific">Leptospira borgpetersenii str. 200701203</name>
    <dbReference type="NCBI Taxonomy" id="1193007"/>
    <lineage>
        <taxon>Bacteria</taxon>
        <taxon>Pseudomonadati</taxon>
        <taxon>Spirochaetota</taxon>
        <taxon>Spirochaetia</taxon>
        <taxon>Leptospirales</taxon>
        <taxon>Leptospiraceae</taxon>
        <taxon>Leptospira</taxon>
    </lineage>
</organism>
<dbReference type="AlphaFoldDB" id="M3GTT3"/>
<sequence>MQDVNSSKTSQLVSQVAVKLENPEELKNIFWELGFSSLL</sequence>